<organism evidence="2 3">
    <name type="scientific">Crateriforma conspicua</name>
    <dbReference type="NCBI Taxonomy" id="2527996"/>
    <lineage>
        <taxon>Bacteria</taxon>
        <taxon>Pseudomonadati</taxon>
        <taxon>Planctomycetota</taxon>
        <taxon>Planctomycetia</taxon>
        <taxon>Planctomycetales</taxon>
        <taxon>Planctomycetaceae</taxon>
        <taxon>Crateriforma</taxon>
    </lineage>
</organism>
<name>A0A5C5Y827_9PLAN</name>
<keyword evidence="3" id="KW-1185">Reference proteome</keyword>
<dbReference type="AlphaFoldDB" id="A0A5C5Y827"/>
<keyword evidence="1" id="KW-0732">Signal</keyword>
<dbReference type="Proteomes" id="UP000317238">
    <property type="component" value="Unassembled WGS sequence"/>
</dbReference>
<sequence precursor="true">MSRIPALLIVGVLAFSTSADAQTDLWNLAQEHADTHRFSTLFTAQQVTSDLANDDDIDQAIRWCREMGITKVYLETFRTQHWADSQTIAHARDRFRKAGFLVSGCVTTTRVGKISTGWDLISCYTAKETQQQTRQIFEFTAGLFDEIMIDDFWFTDCQCEQCEKARANGRVVVDGETFDVDGDQWSDYRRELMLQVSKNLVLKPAREVNPNVSVIIKYPQWYDNFQERGYDVVRQTEVFDQTWVGTEIRDEFDERWGGRGRTTAYFLQSWLEGISGRKCGGGWYDTLGTTPATYLSQARQTILGGANESMLFNAGNLRFKDPGRSDAEALQDALPELLRLATQVRKRQAIGVTMYKPPNSEGENERRVFEFVGMMGIPFVTTDRFPNDADAAFFSVHALHDADFVKKLAQFLQSKRPVILTDSLAQKIAKDIDLSDDHFSILTLDGNVENAYSLPVKELSMLRDVVLKPLNLAITAPQRTAIYCYSDGSWVVENFNDKPIQITINGRSHCVEANHWASQWMEEH</sequence>
<evidence type="ECO:0000313" key="3">
    <source>
        <dbReference type="Proteomes" id="UP000317238"/>
    </source>
</evidence>
<protein>
    <recommendedName>
        <fullName evidence="4">Glycoside hydrolase family 42 N-terminal domain-containing protein</fullName>
    </recommendedName>
</protein>
<comment type="caution">
    <text evidence="2">The sequence shown here is derived from an EMBL/GenBank/DDBJ whole genome shotgun (WGS) entry which is preliminary data.</text>
</comment>
<accession>A0A5C5Y827</accession>
<reference evidence="2 3" key="1">
    <citation type="submission" date="2019-02" db="EMBL/GenBank/DDBJ databases">
        <title>Deep-cultivation of Planctomycetes and their phenomic and genomic characterization uncovers novel biology.</title>
        <authorList>
            <person name="Wiegand S."/>
            <person name="Jogler M."/>
            <person name="Boedeker C."/>
            <person name="Pinto D."/>
            <person name="Vollmers J."/>
            <person name="Rivas-Marin E."/>
            <person name="Kohn T."/>
            <person name="Peeters S.H."/>
            <person name="Heuer A."/>
            <person name="Rast P."/>
            <person name="Oberbeckmann S."/>
            <person name="Bunk B."/>
            <person name="Jeske O."/>
            <person name="Meyerdierks A."/>
            <person name="Storesund J.E."/>
            <person name="Kallscheuer N."/>
            <person name="Luecker S."/>
            <person name="Lage O.M."/>
            <person name="Pohl T."/>
            <person name="Merkel B.J."/>
            <person name="Hornburger P."/>
            <person name="Mueller R.-W."/>
            <person name="Bruemmer F."/>
            <person name="Labrenz M."/>
            <person name="Spormann A.M."/>
            <person name="Op Den Camp H."/>
            <person name="Overmann J."/>
            <person name="Amann R."/>
            <person name="Jetten M.S.M."/>
            <person name="Mascher T."/>
            <person name="Medema M.H."/>
            <person name="Devos D.P."/>
            <person name="Kaster A.-K."/>
            <person name="Ovreas L."/>
            <person name="Rohde M."/>
            <person name="Galperin M.Y."/>
            <person name="Jogler C."/>
        </authorList>
    </citation>
    <scope>NUCLEOTIDE SEQUENCE [LARGE SCALE GENOMIC DNA]</scope>
    <source>
        <strain evidence="2 3">Pan14r</strain>
    </source>
</reference>
<proteinExistence type="predicted"/>
<evidence type="ECO:0000256" key="1">
    <source>
        <dbReference type="SAM" id="SignalP"/>
    </source>
</evidence>
<dbReference type="EMBL" id="SJPL01000001">
    <property type="protein sequence ID" value="TWT70953.1"/>
    <property type="molecule type" value="Genomic_DNA"/>
</dbReference>
<feature type="chain" id="PRO_5023123853" description="Glycoside hydrolase family 42 N-terminal domain-containing protein" evidence="1">
    <location>
        <begin position="22"/>
        <end position="524"/>
    </location>
</feature>
<dbReference type="OrthoDB" id="8730636at2"/>
<feature type="signal peptide" evidence="1">
    <location>
        <begin position="1"/>
        <end position="21"/>
    </location>
</feature>
<dbReference type="RefSeq" id="WP_145303003.1">
    <property type="nucleotide sequence ID" value="NZ_CP036319.1"/>
</dbReference>
<evidence type="ECO:0008006" key="4">
    <source>
        <dbReference type="Google" id="ProtNLM"/>
    </source>
</evidence>
<gene>
    <name evidence="2" type="ORF">Pan14r_32610</name>
</gene>
<evidence type="ECO:0000313" key="2">
    <source>
        <dbReference type="EMBL" id="TWT70953.1"/>
    </source>
</evidence>